<name>A0A0A3IZS0_9BACL</name>
<proteinExistence type="predicted"/>
<dbReference type="EMBL" id="JPVN01000002">
    <property type="protein sequence ID" value="KGR80272.1"/>
    <property type="molecule type" value="Genomic_DNA"/>
</dbReference>
<organism evidence="2 3">
    <name type="scientific">Ureibacillus manganicus DSM 26584</name>
    <dbReference type="NCBI Taxonomy" id="1384049"/>
    <lineage>
        <taxon>Bacteria</taxon>
        <taxon>Bacillati</taxon>
        <taxon>Bacillota</taxon>
        <taxon>Bacilli</taxon>
        <taxon>Bacillales</taxon>
        <taxon>Caryophanaceae</taxon>
        <taxon>Ureibacillus</taxon>
    </lineage>
</organism>
<evidence type="ECO:0000313" key="2">
    <source>
        <dbReference type="EMBL" id="KGR80272.1"/>
    </source>
</evidence>
<protein>
    <submittedName>
        <fullName evidence="2">Uncharacterized protein</fullName>
    </submittedName>
</protein>
<evidence type="ECO:0000256" key="1">
    <source>
        <dbReference type="SAM" id="MobiDB-lite"/>
    </source>
</evidence>
<evidence type="ECO:0000313" key="3">
    <source>
        <dbReference type="Proteomes" id="UP000030416"/>
    </source>
</evidence>
<accession>A0A0A3IZS0</accession>
<dbReference type="Proteomes" id="UP000030416">
    <property type="component" value="Unassembled WGS sequence"/>
</dbReference>
<reference evidence="2 3" key="1">
    <citation type="submission" date="2014-02" db="EMBL/GenBank/DDBJ databases">
        <title>Draft genome sequence of Lysinibacillus manganicus DSM 26584T.</title>
        <authorList>
            <person name="Zhang F."/>
            <person name="Wang G."/>
            <person name="Zhang L."/>
        </authorList>
    </citation>
    <scope>NUCLEOTIDE SEQUENCE [LARGE SCALE GENOMIC DNA]</scope>
    <source>
        <strain evidence="2 3">DSM 26584</strain>
    </source>
</reference>
<sequence length="253" mass="26842">MANPCGCGDSNPVSTQNTNQVQQVQQDPLTPCPVTVHEEVCVQATVTIRPDVQILPIRSFCRGPARINQPCVGTPQRFCTFTVSQNICVEIPLTFSVTPEAVPTGIVCGIPMEGPCVPDTFVCCQFIQAQQGEFNGRPLNSLSIQLCGPENQCSPQGNHINIVFPGATPNINLNQGEITSMTCAGEGPTRVVTVTAQDNFGGELTNFTFTFTPNANGTVNLVVLAVNAADPTDTFTATITLTGPNLSFQPCTP</sequence>
<dbReference type="RefSeq" id="WP_036182505.1">
    <property type="nucleotide sequence ID" value="NZ_AVDA01000002.1"/>
</dbReference>
<comment type="caution">
    <text evidence="2">The sequence shown here is derived from an EMBL/GenBank/DDBJ whole genome shotgun (WGS) entry which is preliminary data.</text>
</comment>
<dbReference type="AlphaFoldDB" id="A0A0A3IZS0"/>
<gene>
    <name evidence="2" type="ORF">CD29_02650</name>
</gene>
<dbReference type="OrthoDB" id="2062196at2"/>
<feature type="region of interest" description="Disordered" evidence="1">
    <location>
        <begin position="1"/>
        <end position="20"/>
    </location>
</feature>
<keyword evidence="3" id="KW-1185">Reference proteome</keyword>